<name>A0A6A6IWX9_9PLEO</name>
<dbReference type="GeneID" id="54573267"/>
<dbReference type="RefSeq" id="XP_033689973.1">
    <property type="nucleotide sequence ID" value="XM_033819937.1"/>
</dbReference>
<organism evidence="2 3">
    <name type="scientific">Trematosphaeria pertusa</name>
    <dbReference type="NCBI Taxonomy" id="390896"/>
    <lineage>
        <taxon>Eukaryota</taxon>
        <taxon>Fungi</taxon>
        <taxon>Dikarya</taxon>
        <taxon>Ascomycota</taxon>
        <taxon>Pezizomycotina</taxon>
        <taxon>Dothideomycetes</taxon>
        <taxon>Pleosporomycetidae</taxon>
        <taxon>Pleosporales</taxon>
        <taxon>Massarineae</taxon>
        <taxon>Trematosphaeriaceae</taxon>
        <taxon>Trematosphaeria</taxon>
    </lineage>
</organism>
<dbReference type="Proteomes" id="UP000800094">
    <property type="component" value="Unassembled WGS sequence"/>
</dbReference>
<sequence length="185" mass="20516">MTNMAFIAAQYSLLQAPQKLYSARQPTRQSDGLRGFSGARPTHTTLRSVRSPRQRAVQRAGAALTKLKFWLRRAGELCRTTADRPFGRVEGRYSSVLKCYWAVYPRRGPRSARAADSVTVRPRGVLGMVIWRSISSLTGVESTRGSDRTASEREMGERADLRADLGRWTRGGTRGIFCSESGGCT</sequence>
<reference evidence="2" key="1">
    <citation type="journal article" date="2020" name="Stud. Mycol.">
        <title>101 Dothideomycetes genomes: a test case for predicting lifestyles and emergence of pathogens.</title>
        <authorList>
            <person name="Haridas S."/>
            <person name="Albert R."/>
            <person name="Binder M."/>
            <person name="Bloem J."/>
            <person name="Labutti K."/>
            <person name="Salamov A."/>
            <person name="Andreopoulos B."/>
            <person name="Baker S."/>
            <person name="Barry K."/>
            <person name="Bills G."/>
            <person name="Bluhm B."/>
            <person name="Cannon C."/>
            <person name="Castanera R."/>
            <person name="Culley D."/>
            <person name="Daum C."/>
            <person name="Ezra D."/>
            <person name="Gonzalez J."/>
            <person name="Henrissat B."/>
            <person name="Kuo A."/>
            <person name="Liang C."/>
            <person name="Lipzen A."/>
            <person name="Lutzoni F."/>
            <person name="Magnuson J."/>
            <person name="Mondo S."/>
            <person name="Nolan M."/>
            <person name="Ohm R."/>
            <person name="Pangilinan J."/>
            <person name="Park H.-J."/>
            <person name="Ramirez L."/>
            <person name="Alfaro M."/>
            <person name="Sun H."/>
            <person name="Tritt A."/>
            <person name="Yoshinaga Y."/>
            <person name="Zwiers L.-H."/>
            <person name="Turgeon B."/>
            <person name="Goodwin S."/>
            <person name="Spatafora J."/>
            <person name="Crous P."/>
            <person name="Grigoriev I."/>
        </authorList>
    </citation>
    <scope>NUCLEOTIDE SEQUENCE</scope>
    <source>
        <strain evidence="2">CBS 122368</strain>
    </source>
</reference>
<evidence type="ECO:0000313" key="3">
    <source>
        <dbReference type="Proteomes" id="UP000800094"/>
    </source>
</evidence>
<proteinExistence type="predicted"/>
<protein>
    <submittedName>
        <fullName evidence="2">Uncharacterized protein</fullName>
    </submittedName>
</protein>
<dbReference type="AlphaFoldDB" id="A0A6A6IWX9"/>
<gene>
    <name evidence="2" type="ORF">BU26DRAFT_148645</name>
</gene>
<dbReference type="EMBL" id="ML987190">
    <property type="protein sequence ID" value="KAF2254969.1"/>
    <property type="molecule type" value="Genomic_DNA"/>
</dbReference>
<feature type="region of interest" description="Disordered" evidence="1">
    <location>
        <begin position="24"/>
        <end position="44"/>
    </location>
</feature>
<evidence type="ECO:0000313" key="2">
    <source>
        <dbReference type="EMBL" id="KAF2254969.1"/>
    </source>
</evidence>
<evidence type="ECO:0000256" key="1">
    <source>
        <dbReference type="SAM" id="MobiDB-lite"/>
    </source>
</evidence>
<accession>A0A6A6IWX9</accession>
<keyword evidence="3" id="KW-1185">Reference proteome</keyword>